<protein>
    <submittedName>
        <fullName evidence="2">BZIP domain-containing protein</fullName>
    </submittedName>
</protein>
<organism evidence="2 3">
    <name type="scientific">Pristionchus pacificus</name>
    <name type="common">Parasitic nematode worm</name>
    <dbReference type="NCBI Taxonomy" id="54126"/>
    <lineage>
        <taxon>Eukaryota</taxon>
        <taxon>Metazoa</taxon>
        <taxon>Ecdysozoa</taxon>
        <taxon>Nematoda</taxon>
        <taxon>Chromadorea</taxon>
        <taxon>Rhabditida</taxon>
        <taxon>Rhabditina</taxon>
        <taxon>Diplogasteromorpha</taxon>
        <taxon>Diplogasteroidea</taxon>
        <taxon>Neodiplogasteridae</taxon>
        <taxon>Pristionchus</taxon>
    </lineage>
</organism>
<dbReference type="GO" id="GO:0003700">
    <property type="term" value="F:DNA-binding transcription factor activity"/>
    <property type="evidence" value="ECO:0007669"/>
    <property type="project" value="InterPro"/>
</dbReference>
<evidence type="ECO:0000313" key="3">
    <source>
        <dbReference type="Proteomes" id="UP000005239"/>
    </source>
</evidence>
<keyword evidence="3" id="KW-1185">Reference proteome</keyword>
<dbReference type="PROSITE" id="PS00036">
    <property type="entry name" value="BZIP_BASIC"/>
    <property type="match status" value="1"/>
</dbReference>
<dbReference type="EnsemblMetazoa" id="PPA37863.1">
    <property type="protein sequence ID" value="PPA37863.1"/>
    <property type="gene ID" value="WBGene00276232"/>
</dbReference>
<reference evidence="3" key="1">
    <citation type="journal article" date="2008" name="Nat. Genet.">
        <title>The Pristionchus pacificus genome provides a unique perspective on nematode lifestyle and parasitism.</title>
        <authorList>
            <person name="Dieterich C."/>
            <person name="Clifton S.W."/>
            <person name="Schuster L.N."/>
            <person name="Chinwalla A."/>
            <person name="Delehaunty K."/>
            <person name="Dinkelacker I."/>
            <person name="Fulton L."/>
            <person name="Fulton R."/>
            <person name="Godfrey J."/>
            <person name="Minx P."/>
            <person name="Mitreva M."/>
            <person name="Roeseler W."/>
            <person name="Tian H."/>
            <person name="Witte H."/>
            <person name="Yang S.P."/>
            <person name="Wilson R.K."/>
            <person name="Sommer R.J."/>
        </authorList>
    </citation>
    <scope>NUCLEOTIDE SEQUENCE [LARGE SCALE GENOMIC DNA]</scope>
    <source>
        <strain evidence="3">PS312</strain>
    </source>
</reference>
<dbReference type="Gene3D" id="1.20.5.170">
    <property type="match status" value="1"/>
</dbReference>
<proteinExistence type="predicted"/>
<sequence>MEHNKKERHFPLSIARENNIVGERRVGNVRTLPILSGSCPPIKMVRGIKNKTPLDMEGRKKYKNRRAKNNESAARHRERQKAAVTELPILQAKYNHLATQFKDLEQRLTESEREKEQVVDFLLTHACLSPRDHREHFYNSLCRARTARPDFLPPQSVASRIEQSDSPNSSISRDSYASSSFECQQHQMLPRPTGFCMEEYQEFKPAVTVSVHLNQQPRRRFRDLQEVIDNENTGFTPTHHVTMSELNNFPFETQPDYQTPPQYLTQIRVRPDQYTPLGQFFMNCQAPAALPVLDDRYVNENLSKEFSYQQL</sequence>
<accession>A0A8R1UV64</accession>
<dbReference type="InterPro" id="IPR004827">
    <property type="entry name" value="bZIP"/>
</dbReference>
<feature type="region of interest" description="Disordered" evidence="1">
    <location>
        <begin position="157"/>
        <end position="177"/>
    </location>
</feature>
<dbReference type="Proteomes" id="UP000005239">
    <property type="component" value="Unassembled WGS sequence"/>
</dbReference>
<accession>A0A2A6CST2</accession>
<name>A0A2A6CST2_PRIPA</name>
<dbReference type="AlphaFoldDB" id="A0A2A6CST2"/>
<gene>
    <name evidence="2" type="primary">WBGene00276232</name>
</gene>
<evidence type="ECO:0000256" key="1">
    <source>
        <dbReference type="SAM" id="MobiDB-lite"/>
    </source>
</evidence>
<evidence type="ECO:0000313" key="2">
    <source>
        <dbReference type="EnsemblMetazoa" id="PPA37863.1"/>
    </source>
</evidence>
<feature type="compositionally biased region" description="Low complexity" evidence="1">
    <location>
        <begin position="164"/>
        <end position="177"/>
    </location>
</feature>
<dbReference type="CDD" id="cd14686">
    <property type="entry name" value="bZIP"/>
    <property type="match status" value="1"/>
</dbReference>
<reference evidence="2" key="2">
    <citation type="submission" date="2022-06" db="UniProtKB">
        <authorList>
            <consortium name="EnsemblMetazoa"/>
        </authorList>
    </citation>
    <scope>IDENTIFICATION</scope>
    <source>
        <strain evidence="2">PS312</strain>
    </source>
</reference>
<dbReference type="SMART" id="SM00338">
    <property type="entry name" value="BRLZ"/>
    <property type="match status" value="1"/>
</dbReference>